<comment type="caution">
    <text evidence="16">The sequence shown here is derived from an EMBL/GenBank/DDBJ whole genome shotgun (WGS) entry which is preliminary data.</text>
</comment>
<comment type="catalytic activity">
    <reaction evidence="12 13">
        <text>tRNA(Phe) + L-phenylalanine + ATP = L-phenylalanyl-tRNA(Phe) + AMP + diphosphate + H(+)</text>
        <dbReference type="Rhea" id="RHEA:19413"/>
        <dbReference type="Rhea" id="RHEA-COMP:9668"/>
        <dbReference type="Rhea" id="RHEA-COMP:9699"/>
        <dbReference type="ChEBI" id="CHEBI:15378"/>
        <dbReference type="ChEBI" id="CHEBI:30616"/>
        <dbReference type="ChEBI" id="CHEBI:33019"/>
        <dbReference type="ChEBI" id="CHEBI:58095"/>
        <dbReference type="ChEBI" id="CHEBI:78442"/>
        <dbReference type="ChEBI" id="CHEBI:78531"/>
        <dbReference type="ChEBI" id="CHEBI:456215"/>
        <dbReference type="EC" id="6.1.1.20"/>
    </reaction>
</comment>
<evidence type="ECO:0000256" key="5">
    <source>
        <dbReference type="ARBA" id="ARBA00022598"/>
    </source>
</evidence>
<dbReference type="EC" id="6.1.1.20" evidence="13"/>
<dbReference type="CDD" id="cd00496">
    <property type="entry name" value="PheRS_alpha_core"/>
    <property type="match status" value="1"/>
</dbReference>
<evidence type="ECO:0000313" key="16">
    <source>
        <dbReference type="EMBL" id="GEO81111.1"/>
    </source>
</evidence>
<keyword evidence="14" id="KW-0175">Coiled coil</keyword>
<dbReference type="InterPro" id="IPR022911">
    <property type="entry name" value="Phe_tRNA_ligase_alpha1_bac"/>
</dbReference>
<feature type="domain" description="Aminoacyl-transfer RNA synthetases class-II family profile" evidence="15">
    <location>
        <begin position="128"/>
        <end position="359"/>
    </location>
</feature>
<accession>A0A512H6P6</accession>
<dbReference type="GO" id="GO:0005524">
    <property type="term" value="F:ATP binding"/>
    <property type="evidence" value="ECO:0007669"/>
    <property type="project" value="UniProtKB-UniRule"/>
</dbReference>
<dbReference type="InterPro" id="IPR006195">
    <property type="entry name" value="aa-tRNA-synth_II"/>
</dbReference>
<dbReference type="GO" id="GO:0005737">
    <property type="term" value="C:cytoplasm"/>
    <property type="evidence" value="ECO:0007669"/>
    <property type="project" value="UniProtKB-SubCell"/>
</dbReference>
<keyword evidence="11 13" id="KW-0030">Aminoacyl-tRNA synthetase</keyword>
<evidence type="ECO:0000256" key="4">
    <source>
        <dbReference type="ARBA" id="ARBA00022490"/>
    </source>
</evidence>
<evidence type="ECO:0000256" key="12">
    <source>
        <dbReference type="ARBA" id="ARBA00049255"/>
    </source>
</evidence>
<evidence type="ECO:0000256" key="14">
    <source>
        <dbReference type="SAM" id="Coils"/>
    </source>
</evidence>
<evidence type="ECO:0000256" key="9">
    <source>
        <dbReference type="ARBA" id="ARBA00022842"/>
    </source>
</evidence>
<organism evidence="16 17">
    <name type="scientific">Pararhodospirillum oryzae</name>
    <dbReference type="NCBI Taxonomy" id="478448"/>
    <lineage>
        <taxon>Bacteria</taxon>
        <taxon>Pseudomonadati</taxon>
        <taxon>Pseudomonadota</taxon>
        <taxon>Alphaproteobacteria</taxon>
        <taxon>Rhodospirillales</taxon>
        <taxon>Rhodospirillaceae</taxon>
        <taxon>Pararhodospirillum</taxon>
    </lineage>
</organism>
<sequence length="367" mass="40502">MTFATLEDLIQQANTLRARQLDAIGAADSLAALDAARVAALGKKSDITTWMKSLGGMDPEARKNAGQALNALKDELSQALDARKTALAQAALGERLARERLDVTLPVLPAPEGVLHPISQTWEEVVAIFAQMGFCVAEGPEIEDDFHNFTALNFPPGHPAREMHDTFFLPERADGTRHLLRTHTSPVQIRTMVGQKPPIRILAPGRTYRCDSDMTHTPMFHQFEGLVIDKATHFGHLKGCLSEFVSAYFEVEAVPMRFRPSFFPFTEPSAEVDIGCSRKGGELRIGAGDDWLEILGCGMVHPNVLKACGLDPEEYQGFAFGMGLERIAMLKYGIPDLRTFFESDLRWLRHYGFASLDVPTVHGGLSR</sequence>
<reference evidence="16 17" key="1">
    <citation type="submission" date="2019-07" db="EMBL/GenBank/DDBJ databases">
        <title>Whole genome shotgun sequence of Rhodospirillum oryzae NBRC 107573.</title>
        <authorList>
            <person name="Hosoyama A."/>
            <person name="Uohara A."/>
            <person name="Ohji S."/>
            <person name="Ichikawa N."/>
        </authorList>
    </citation>
    <scope>NUCLEOTIDE SEQUENCE [LARGE SCALE GENOMIC DNA]</scope>
    <source>
        <strain evidence="16 17">NBRC 107573</strain>
    </source>
</reference>
<keyword evidence="17" id="KW-1185">Reference proteome</keyword>
<dbReference type="Proteomes" id="UP000321567">
    <property type="component" value="Unassembled WGS sequence"/>
</dbReference>
<gene>
    <name evidence="13 16" type="primary">pheS</name>
    <name evidence="16" type="ORF">ROR02_12420</name>
</gene>
<evidence type="ECO:0000256" key="7">
    <source>
        <dbReference type="ARBA" id="ARBA00022741"/>
    </source>
</evidence>
<dbReference type="InterPro" id="IPR045864">
    <property type="entry name" value="aa-tRNA-synth_II/BPL/LPL"/>
</dbReference>
<evidence type="ECO:0000256" key="8">
    <source>
        <dbReference type="ARBA" id="ARBA00022840"/>
    </source>
</evidence>
<dbReference type="SUPFAM" id="SSF46589">
    <property type="entry name" value="tRNA-binding arm"/>
    <property type="match status" value="1"/>
</dbReference>
<keyword evidence="4 13" id="KW-0963">Cytoplasm</keyword>
<dbReference type="GO" id="GO:0000287">
    <property type="term" value="F:magnesium ion binding"/>
    <property type="evidence" value="ECO:0007669"/>
    <property type="project" value="UniProtKB-UniRule"/>
</dbReference>
<proteinExistence type="inferred from homology"/>
<dbReference type="GO" id="GO:0000049">
    <property type="term" value="F:tRNA binding"/>
    <property type="evidence" value="ECO:0007669"/>
    <property type="project" value="InterPro"/>
</dbReference>
<dbReference type="Pfam" id="PF01409">
    <property type="entry name" value="tRNA-synt_2d"/>
    <property type="match status" value="1"/>
</dbReference>
<dbReference type="Gene3D" id="3.30.930.10">
    <property type="entry name" value="Bira Bifunctional Protein, Domain 2"/>
    <property type="match status" value="1"/>
</dbReference>
<comment type="cofactor">
    <cofactor evidence="13">
        <name>Mg(2+)</name>
        <dbReference type="ChEBI" id="CHEBI:18420"/>
    </cofactor>
    <text evidence="13">Binds 2 magnesium ions per tetramer.</text>
</comment>
<dbReference type="PANTHER" id="PTHR11538">
    <property type="entry name" value="PHENYLALANYL-TRNA SYNTHETASE"/>
    <property type="match status" value="1"/>
</dbReference>
<dbReference type="RefSeq" id="WP_147163152.1">
    <property type="nucleotide sequence ID" value="NZ_BJZO01000026.1"/>
</dbReference>
<comment type="subcellular location">
    <subcellularLocation>
        <location evidence="1 13">Cytoplasm</location>
    </subcellularLocation>
</comment>
<dbReference type="SUPFAM" id="SSF55681">
    <property type="entry name" value="Class II aaRS and biotin synthetases"/>
    <property type="match status" value="1"/>
</dbReference>
<dbReference type="HAMAP" id="MF_00281">
    <property type="entry name" value="Phe_tRNA_synth_alpha1"/>
    <property type="match status" value="1"/>
</dbReference>
<evidence type="ECO:0000256" key="1">
    <source>
        <dbReference type="ARBA" id="ARBA00004496"/>
    </source>
</evidence>
<keyword evidence="6 13" id="KW-0479">Metal-binding</keyword>
<keyword evidence="10 13" id="KW-0648">Protein biosynthesis</keyword>
<keyword evidence="9 13" id="KW-0460">Magnesium</keyword>
<name>A0A512H6P6_9PROT</name>
<dbReference type="InterPro" id="IPR004188">
    <property type="entry name" value="Phe-tRNA_ligase_II_N"/>
</dbReference>
<evidence type="ECO:0000256" key="10">
    <source>
        <dbReference type="ARBA" id="ARBA00022917"/>
    </source>
</evidence>
<dbReference type="PROSITE" id="PS50862">
    <property type="entry name" value="AA_TRNA_LIGASE_II"/>
    <property type="match status" value="1"/>
</dbReference>
<evidence type="ECO:0000256" key="6">
    <source>
        <dbReference type="ARBA" id="ARBA00022723"/>
    </source>
</evidence>
<dbReference type="Pfam" id="PF02912">
    <property type="entry name" value="Phe_tRNA-synt_N"/>
    <property type="match status" value="1"/>
</dbReference>
<dbReference type="EMBL" id="BJZO01000026">
    <property type="protein sequence ID" value="GEO81111.1"/>
    <property type="molecule type" value="Genomic_DNA"/>
</dbReference>
<feature type="binding site" evidence="13">
    <location>
        <position position="267"/>
    </location>
    <ligand>
        <name>Mg(2+)</name>
        <dbReference type="ChEBI" id="CHEBI:18420"/>
        <note>shared with beta subunit</note>
    </ligand>
</feature>
<dbReference type="OrthoDB" id="9800719at2"/>
<evidence type="ECO:0000259" key="15">
    <source>
        <dbReference type="PROSITE" id="PS50862"/>
    </source>
</evidence>
<keyword evidence="5 13" id="KW-0436">Ligase</keyword>
<evidence type="ECO:0000256" key="3">
    <source>
        <dbReference type="ARBA" id="ARBA00011209"/>
    </source>
</evidence>
<evidence type="ECO:0000256" key="13">
    <source>
        <dbReference type="HAMAP-Rule" id="MF_00281"/>
    </source>
</evidence>
<dbReference type="InterPro" id="IPR004529">
    <property type="entry name" value="Phe-tRNA-synth_IIc_asu"/>
</dbReference>
<evidence type="ECO:0000313" key="17">
    <source>
        <dbReference type="Proteomes" id="UP000321567"/>
    </source>
</evidence>
<dbReference type="InterPro" id="IPR002319">
    <property type="entry name" value="Phenylalanyl-tRNA_Synthase"/>
</dbReference>
<evidence type="ECO:0000256" key="2">
    <source>
        <dbReference type="ARBA" id="ARBA00010207"/>
    </source>
</evidence>
<dbReference type="GO" id="GO:0006432">
    <property type="term" value="P:phenylalanyl-tRNA aminoacylation"/>
    <property type="evidence" value="ECO:0007669"/>
    <property type="project" value="UniProtKB-UniRule"/>
</dbReference>
<dbReference type="PANTHER" id="PTHR11538:SF41">
    <property type="entry name" value="PHENYLALANINE--TRNA LIGASE, MITOCHONDRIAL"/>
    <property type="match status" value="1"/>
</dbReference>
<feature type="coiled-coil region" evidence="14">
    <location>
        <begin position="62"/>
        <end position="89"/>
    </location>
</feature>
<evidence type="ECO:0000256" key="11">
    <source>
        <dbReference type="ARBA" id="ARBA00023146"/>
    </source>
</evidence>
<dbReference type="InterPro" id="IPR010978">
    <property type="entry name" value="tRNA-bd_arm"/>
</dbReference>
<keyword evidence="7 13" id="KW-0547">Nucleotide-binding</keyword>
<keyword evidence="8 13" id="KW-0067">ATP-binding</keyword>
<comment type="subunit">
    <text evidence="3 13">Tetramer of two alpha and two beta subunits.</text>
</comment>
<protein>
    <recommendedName>
        <fullName evidence="13">Phenylalanine--tRNA ligase alpha subunit</fullName>
        <ecNumber evidence="13">6.1.1.20</ecNumber>
    </recommendedName>
    <alternativeName>
        <fullName evidence="13">Phenylalanyl-tRNA synthetase alpha subunit</fullName>
        <shortName evidence="13">PheRS</shortName>
    </alternativeName>
</protein>
<dbReference type="AlphaFoldDB" id="A0A512H6P6"/>
<comment type="similarity">
    <text evidence="2 13">Belongs to the class-II aminoacyl-tRNA synthetase family. Phe-tRNA synthetase alpha subunit type 1 subfamily.</text>
</comment>
<dbReference type="NCBIfam" id="TIGR00468">
    <property type="entry name" value="pheS"/>
    <property type="match status" value="1"/>
</dbReference>
<dbReference type="GO" id="GO:0004826">
    <property type="term" value="F:phenylalanine-tRNA ligase activity"/>
    <property type="evidence" value="ECO:0007669"/>
    <property type="project" value="UniProtKB-UniRule"/>
</dbReference>
<dbReference type="FunFam" id="3.30.930.10:FF:000003">
    <property type="entry name" value="Phenylalanine--tRNA ligase alpha subunit"/>
    <property type="match status" value="1"/>
</dbReference>